<dbReference type="Proteomes" id="UP000183192">
    <property type="component" value="Unassembled WGS sequence"/>
</dbReference>
<dbReference type="SUPFAM" id="SSF53756">
    <property type="entry name" value="UDP-Glycosyltransferase/glycogen phosphorylase"/>
    <property type="match status" value="1"/>
</dbReference>
<proteinExistence type="predicted"/>
<dbReference type="Gene3D" id="3.40.50.2000">
    <property type="entry name" value="Glycogen Phosphorylase B"/>
    <property type="match status" value="2"/>
</dbReference>
<dbReference type="InterPro" id="IPR001296">
    <property type="entry name" value="Glyco_trans_1"/>
</dbReference>
<name>A0A1J4TCK1_9BACT</name>
<organism evidence="3 4">
    <name type="scientific">Candidatus Falkowbacteria bacterium CG1_02_37_44</name>
    <dbReference type="NCBI Taxonomy" id="1805146"/>
    <lineage>
        <taxon>Bacteria</taxon>
        <taxon>Candidatus Falkowiibacteriota</taxon>
    </lineage>
</organism>
<dbReference type="PANTHER" id="PTHR46401:SF2">
    <property type="entry name" value="GLYCOSYLTRANSFERASE WBBK-RELATED"/>
    <property type="match status" value="1"/>
</dbReference>
<dbReference type="PANTHER" id="PTHR46401">
    <property type="entry name" value="GLYCOSYLTRANSFERASE WBBK-RELATED"/>
    <property type="match status" value="1"/>
</dbReference>
<feature type="domain" description="Glycosyl transferase family 1" evidence="2">
    <location>
        <begin position="253"/>
        <end position="411"/>
    </location>
</feature>
<dbReference type="GO" id="GO:0016757">
    <property type="term" value="F:glycosyltransferase activity"/>
    <property type="evidence" value="ECO:0007669"/>
    <property type="project" value="InterPro"/>
</dbReference>
<accession>A0A1J4TCK1</accession>
<sequence>MLIGIDASRANRKFKSGTEWYSFYIIRWLAKIDDKNQYILYTDKPLTGLMLDLISDEFNNECGYEVKYENNGWQKILSPYNNFRAKILKWPYNFLWTQGRLSLEMLLNKPDVLFIPSHTLPVIHPKNSIVTIHDVGFKRVARLYDHNKIGPDNKGGKKIINILVKLFTFKKNKADTFDYLDWSTAYALLKAKKIITVSNFSKKEILEIYGSKKNISKLQNKIKVIYNGYNYNLYKKISDKIQIEKVLKEYDITGPYLLYVGRLDKKKNLSKLIEAFYLLKQANKKLGHKLVLVGAASFGYDEVNYMIREFRLDNEVIITGWVKESAMPYIYNQATAFIFPSYYEGFGIPLLQAMACDVPIAASNAASIPEVVGEAAVLFNPYNVEAISRAMAEVILNQNLRKKLISFGRKQVKKYSMEKCAYETLKEIISI</sequence>
<dbReference type="EMBL" id="MNUU01000008">
    <property type="protein sequence ID" value="OIO08549.1"/>
    <property type="molecule type" value="Genomic_DNA"/>
</dbReference>
<reference evidence="3 4" key="1">
    <citation type="journal article" date="2016" name="Environ. Microbiol.">
        <title>Genomic resolution of a cold subsurface aquifer community provides metabolic insights for novel microbes adapted to high CO concentrations.</title>
        <authorList>
            <person name="Probst A.J."/>
            <person name="Castelle C.J."/>
            <person name="Singh A."/>
            <person name="Brown C.T."/>
            <person name="Anantharaman K."/>
            <person name="Sharon I."/>
            <person name="Hug L.A."/>
            <person name="Burstein D."/>
            <person name="Emerson J.B."/>
            <person name="Thomas B.C."/>
            <person name="Banfield J.F."/>
        </authorList>
    </citation>
    <scope>NUCLEOTIDE SEQUENCE [LARGE SCALE GENOMIC DNA]</scope>
    <source>
        <strain evidence="3">CG1_02_37_44</strain>
    </source>
</reference>
<evidence type="ECO:0000256" key="1">
    <source>
        <dbReference type="ARBA" id="ARBA00022679"/>
    </source>
</evidence>
<dbReference type="AlphaFoldDB" id="A0A1J4TCK1"/>
<evidence type="ECO:0000259" key="2">
    <source>
        <dbReference type="Pfam" id="PF00534"/>
    </source>
</evidence>
<protein>
    <recommendedName>
        <fullName evidence="2">Glycosyl transferase family 1 domain-containing protein</fullName>
    </recommendedName>
</protein>
<dbReference type="Pfam" id="PF00534">
    <property type="entry name" value="Glycos_transf_1"/>
    <property type="match status" value="1"/>
</dbReference>
<keyword evidence="1" id="KW-0808">Transferase</keyword>
<evidence type="ECO:0000313" key="4">
    <source>
        <dbReference type="Proteomes" id="UP000183192"/>
    </source>
</evidence>
<evidence type="ECO:0000313" key="3">
    <source>
        <dbReference type="EMBL" id="OIO08549.1"/>
    </source>
</evidence>
<dbReference type="STRING" id="1805146.AUJ27_00605"/>
<gene>
    <name evidence="3" type="ORF">AUJ27_00605</name>
</gene>
<comment type="caution">
    <text evidence="3">The sequence shown here is derived from an EMBL/GenBank/DDBJ whole genome shotgun (WGS) entry which is preliminary data.</text>
</comment>
<dbReference type="CDD" id="cd03809">
    <property type="entry name" value="GT4_MtfB-like"/>
    <property type="match status" value="1"/>
</dbReference>